<evidence type="ECO:0000256" key="1">
    <source>
        <dbReference type="SAM" id="SignalP"/>
    </source>
</evidence>
<reference evidence="3" key="1">
    <citation type="submission" date="2020-06" db="EMBL/GenBank/DDBJ databases">
        <title>WGS assembly of Ceratodon purpureus strain R40.</title>
        <authorList>
            <person name="Carey S.B."/>
            <person name="Jenkins J."/>
            <person name="Shu S."/>
            <person name="Lovell J.T."/>
            <person name="Sreedasyam A."/>
            <person name="Maumus F."/>
            <person name="Tiley G.P."/>
            <person name="Fernandez-Pozo N."/>
            <person name="Barry K."/>
            <person name="Chen C."/>
            <person name="Wang M."/>
            <person name="Lipzen A."/>
            <person name="Daum C."/>
            <person name="Saski C.A."/>
            <person name="Payton A.C."/>
            <person name="Mcbreen J.C."/>
            <person name="Conrad R.E."/>
            <person name="Kollar L.M."/>
            <person name="Olsson S."/>
            <person name="Huttunen S."/>
            <person name="Landis J.B."/>
            <person name="Wickett N.J."/>
            <person name="Johnson M.G."/>
            <person name="Rensing S.A."/>
            <person name="Grimwood J."/>
            <person name="Schmutz J."/>
            <person name="Mcdaniel S.F."/>
        </authorList>
    </citation>
    <scope>NUCLEOTIDE SEQUENCE</scope>
    <source>
        <strain evidence="3">R40</strain>
    </source>
</reference>
<dbReference type="PANTHER" id="PTHR31533">
    <property type="entry name" value="GPI-ANCHORED PROTEIN LLG1-RELATED-RELATED"/>
    <property type="match status" value="1"/>
</dbReference>
<organism evidence="3 4">
    <name type="scientific">Ceratodon purpureus</name>
    <name type="common">Fire moss</name>
    <name type="synonym">Dicranum purpureum</name>
    <dbReference type="NCBI Taxonomy" id="3225"/>
    <lineage>
        <taxon>Eukaryota</taxon>
        <taxon>Viridiplantae</taxon>
        <taxon>Streptophyta</taxon>
        <taxon>Embryophyta</taxon>
        <taxon>Bryophyta</taxon>
        <taxon>Bryophytina</taxon>
        <taxon>Bryopsida</taxon>
        <taxon>Dicranidae</taxon>
        <taxon>Pseudoditrichales</taxon>
        <taxon>Ditrichaceae</taxon>
        <taxon>Ceratodon</taxon>
    </lineage>
</organism>
<protein>
    <recommendedName>
        <fullName evidence="2">GPI-anchored protein LLG1-like domain-containing protein</fullName>
    </recommendedName>
</protein>
<evidence type="ECO:0000313" key="3">
    <source>
        <dbReference type="EMBL" id="KAG0554838.1"/>
    </source>
</evidence>
<gene>
    <name evidence="3" type="ORF">KC19_12G123700</name>
</gene>
<name>A0A8T0GAI6_CERPU</name>
<proteinExistence type="predicted"/>
<dbReference type="InterPro" id="IPR058888">
    <property type="entry name" value="LLG1-like"/>
</dbReference>
<sequence length="151" mass="16811">MIGSAAMERNHVRSSVMVPLALMILVVTFLPETTGEIPELGVVVSRHLLAANARKLEIKPRPADDPMNADCETKFQYLNYTPVISACKSNEPTTRECCAAFNRFACQFRSQVNDFNTICPILFMSYLNYAGRYPDGYFIDQCVDGTKGLCA</sequence>
<keyword evidence="1" id="KW-0732">Signal</keyword>
<dbReference type="InterPro" id="IPR039307">
    <property type="entry name" value="LORELEI-like"/>
</dbReference>
<evidence type="ECO:0000259" key="2">
    <source>
        <dbReference type="Pfam" id="PF26578"/>
    </source>
</evidence>
<feature type="domain" description="GPI-anchored protein LLG1-like" evidence="2">
    <location>
        <begin position="74"/>
        <end position="150"/>
    </location>
</feature>
<evidence type="ECO:0000313" key="4">
    <source>
        <dbReference type="Proteomes" id="UP000822688"/>
    </source>
</evidence>
<accession>A0A8T0GAI6</accession>
<dbReference type="EMBL" id="CM026433">
    <property type="protein sequence ID" value="KAG0554838.1"/>
    <property type="molecule type" value="Genomic_DNA"/>
</dbReference>
<feature type="signal peptide" evidence="1">
    <location>
        <begin position="1"/>
        <end position="35"/>
    </location>
</feature>
<feature type="chain" id="PRO_5035921743" description="GPI-anchored protein LLG1-like domain-containing protein" evidence="1">
    <location>
        <begin position="36"/>
        <end position="151"/>
    </location>
</feature>
<keyword evidence="4" id="KW-1185">Reference proteome</keyword>
<dbReference type="Pfam" id="PF26578">
    <property type="entry name" value="LLG1"/>
    <property type="match status" value="1"/>
</dbReference>
<dbReference type="AlphaFoldDB" id="A0A8T0GAI6"/>
<dbReference type="PANTHER" id="PTHR31533:SF28">
    <property type="entry name" value="BIFUNCTIONAL INHIBITOR_PLANT LIPID TRANSFER PROTEIN_SEED STORAGE HELICAL DOMAIN-CONTAINING PROTEIN"/>
    <property type="match status" value="1"/>
</dbReference>
<comment type="caution">
    <text evidence="3">The sequence shown here is derived from an EMBL/GenBank/DDBJ whole genome shotgun (WGS) entry which is preliminary data.</text>
</comment>
<dbReference type="Proteomes" id="UP000822688">
    <property type="component" value="Chromosome 12"/>
</dbReference>